<name>A0A0K1Y4X2_9CAUD</name>
<keyword evidence="2" id="KW-1185">Reference proteome</keyword>
<dbReference type="Proteomes" id="UP000204179">
    <property type="component" value="Segment"/>
</dbReference>
<evidence type="ECO:0000313" key="1">
    <source>
        <dbReference type="EMBL" id="AKY02042.1"/>
    </source>
</evidence>
<protein>
    <submittedName>
        <fullName evidence="1">Uncharacterized protein</fullName>
    </submittedName>
</protein>
<dbReference type="EMBL" id="KT239446">
    <property type="protein sequence ID" value="AKY02042.1"/>
    <property type="molecule type" value="Genomic_DNA"/>
</dbReference>
<accession>A0A0K1Y4X2</accession>
<gene>
    <name evidence="1" type="ORF">JD18_171</name>
</gene>
<sequence length="85" mass="9527">MNLADRMANTAINVATEELSAAKEEVLTQIEKTALAGKRELIMYPSSLVKKHITSVLNYLHDEGFVTNYTSSQRNGDTDFMKITF</sequence>
<evidence type="ECO:0000313" key="2">
    <source>
        <dbReference type="Proteomes" id="UP000204179"/>
    </source>
</evidence>
<proteinExistence type="predicted"/>
<dbReference type="KEGG" id="vg:26518586"/>
<dbReference type="GeneID" id="26518586"/>
<reference evidence="1 2" key="1">
    <citation type="submission" date="2015-07" db="EMBL/GenBank/DDBJ databases">
        <title>Isolation and characterization of JD18-a novel lytic bacteriophage for Klebsiella pneumoniae.</title>
        <authorList>
            <person name="Fan J."/>
            <person name="Zhang X."/>
            <person name="Guo X."/>
            <person name="He P."/>
            <person name="Zhang Y."/>
        </authorList>
    </citation>
    <scope>NUCLEOTIDE SEQUENCE [LARGE SCALE GENOMIC DNA]</scope>
</reference>
<dbReference type="RefSeq" id="YP_009190752.1">
    <property type="nucleotide sequence ID" value="NC_028686.1"/>
</dbReference>
<organism evidence="1 2">
    <name type="scientific">Klebsiella phage JD18</name>
    <dbReference type="NCBI Taxonomy" id="1698360"/>
    <lineage>
        <taxon>Viruses</taxon>
        <taxon>Duplodnaviria</taxon>
        <taxon>Heunggongvirae</taxon>
        <taxon>Uroviricota</taxon>
        <taxon>Caudoviricetes</taxon>
        <taxon>Pantevenvirales</taxon>
        <taxon>Straboviridae</taxon>
        <taxon>Tevenvirinae</taxon>
        <taxon>Jiaodavirus</taxon>
        <taxon>Jiaodavirus jd18</taxon>
    </lineage>
</organism>